<dbReference type="GO" id="GO:0016213">
    <property type="term" value="F:acyl-CoA 6-desaturase activity"/>
    <property type="evidence" value="ECO:0007669"/>
    <property type="project" value="UniProtKB-EC"/>
</dbReference>
<evidence type="ECO:0000313" key="2">
    <source>
        <dbReference type="EMBL" id="NYF97415.1"/>
    </source>
</evidence>
<proteinExistence type="predicted"/>
<dbReference type="PANTHER" id="PTHR19353">
    <property type="entry name" value="FATTY ACID DESATURASE 2"/>
    <property type="match status" value="1"/>
</dbReference>
<keyword evidence="2" id="KW-0560">Oxidoreductase</keyword>
<dbReference type="AlphaFoldDB" id="A0A852VUE0"/>
<sequence length="416" mass="46961">MTATLERPTTARTTDARITGGSSEIIHTDVTMTPSPIEHLTPQQIEQLGRELDEIRAETMDSLGEKDAQYIRRVIAAQRYLEIGGRAALFFSGNPIAWVAGTAALSASKILDNMEVGHNIIHGQWDWMRDPKIHSSTWEWDNVTPADHWKNSHNKVHHTYTNVVGHDNDLGYGIMRVDDAQKWFPGYLIQPVTQFINATLFEYGIAAYDLELGKHWATRHDNPEWMAEAKKVVNKIKKQAGKDYLLFPLLSGPNFLTTLGANVVANLVRNYWTHSVIMCGHFPAGVKTFAKNSIEGETRGEWYLRQMLGSANITGSTAMHIATGHLSYQIEHHLFPDMPSRRYPEIAPKIEALFDKYGLEYVTGPLHKQVGSAWSEIIRLSLPNDTSLRQTIGILRTKGMKGLRARARQTRHVYAR</sequence>
<comment type="caution">
    <text evidence="2">The sequence shown here is derived from an EMBL/GenBank/DDBJ whole genome shotgun (WGS) entry which is preliminary data.</text>
</comment>
<dbReference type="InterPro" id="IPR005804">
    <property type="entry name" value="FA_desaturase_dom"/>
</dbReference>
<dbReference type="GO" id="GO:0008610">
    <property type="term" value="P:lipid biosynthetic process"/>
    <property type="evidence" value="ECO:0007669"/>
    <property type="project" value="UniProtKB-ARBA"/>
</dbReference>
<dbReference type="Proteomes" id="UP000554054">
    <property type="component" value="Unassembled WGS sequence"/>
</dbReference>
<name>A0A852VUE0_9MICO</name>
<organism evidence="2 3">
    <name type="scientific">Janibacter cremeus</name>
    <dbReference type="NCBI Taxonomy" id="1285192"/>
    <lineage>
        <taxon>Bacteria</taxon>
        <taxon>Bacillati</taxon>
        <taxon>Actinomycetota</taxon>
        <taxon>Actinomycetes</taxon>
        <taxon>Micrococcales</taxon>
        <taxon>Intrasporangiaceae</taxon>
        <taxon>Janibacter</taxon>
    </lineage>
</organism>
<gene>
    <name evidence="2" type="ORF">BJY20_000807</name>
</gene>
<reference evidence="2 3" key="1">
    <citation type="submission" date="2020-07" db="EMBL/GenBank/DDBJ databases">
        <title>Sequencing the genomes of 1000 actinobacteria strains.</title>
        <authorList>
            <person name="Klenk H.-P."/>
        </authorList>
    </citation>
    <scope>NUCLEOTIDE SEQUENCE [LARGE SCALE GENOMIC DNA]</scope>
    <source>
        <strain evidence="2 3">DSM 26154</strain>
    </source>
</reference>
<accession>A0A852VUE0</accession>
<evidence type="ECO:0000313" key="3">
    <source>
        <dbReference type="Proteomes" id="UP000554054"/>
    </source>
</evidence>
<protein>
    <submittedName>
        <fullName evidence="2">Linoleoyl-CoA desaturase</fullName>
        <ecNumber evidence="2">1.14.19.3</ecNumber>
    </submittedName>
</protein>
<dbReference type="InterPro" id="IPR012171">
    <property type="entry name" value="Fatty_acid_desaturase"/>
</dbReference>
<keyword evidence="3" id="KW-1185">Reference proteome</keyword>
<dbReference type="PANTHER" id="PTHR19353:SF19">
    <property type="entry name" value="DELTA(5) FATTY ACID DESATURASE C-RELATED"/>
    <property type="match status" value="1"/>
</dbReference>
<dbReference type="EC" id="1.14.19.3" evidence="2"/>
<dbReference type="CDD" id="cd03506">
    <property type="entry name" value="Delta6-FADS-like"/>
    <property type="match status" value="1"/>
</dbReference>
<feature type="domain" description="Fatty acid desaturase" evidence="1">
    <location>
        <begin position="98"/>
        <end position="363"/>
    </location>
</feature>
<dbReference type="EMBL" id="JACCAE010000001">
    <property type="protein sequence ID" value="NYF97415.1"/>
    <property type="molecule type" value="Genomic_DNA"/>
</dbReference>
<evidence type="ECO:0000259" key="1">
    <source>
        <dbReference type="Pfam" id="PF00487"/>
    </source>
</evidence>
<dbReference type="Pfam" id="PF00487">
    <property type="entry name" value="FA_desaturase"/>
    <property type="match status" value="1"/>
</dbReference>
<dbReference type="RefSeq" id="WP_185990356.1">
    <property type="nucleotide sequence ID" value="NZ_JACCAE010000001.1"/>
</dbReference>
<dbReference type="GO" id="GO:0016020">
    <property type="term" value="C:membrane"/>
    <property type="evidence" value="ECO:0007669"/>
    <property type="project" value="TreeGrafter"/>
</dbReference>